<dbReference type="GO" id="GO:0008284">
    <property type="term" value="P:positive regulation of cell population proliferation"/>
    <property type="evidence" value="ECO:0007669"/>
    <property type="project" value="Ensembl"/>
</dbReference>
<dbReference type="InterPro" id="IPR009071">
    <property type="entry name" value="HMG_box_dom"/>
</dbReference>
<dbReference type="GeneID" id="108314942"/>
<evidence type="ECO:0000256" key="2">
    <source>
        <dbReference type="ARBA" id="ARBA00023015"/>
    </source>
</evidence>
<reference evidence="10" key="2">
    <citation type="submission" date="2025-09" db="UniProtKB">
        <authorList>
            <consortium name="Ensembl"/>
        </authorList>
    </citation>
    <scope>IDENTIFICATION</scope>
</reference>
<dbReference type="Gene3D" id="1.10.30.10">
    <property type="entry name" value="High mobility group box domain"/>
    <property type="match status" value="1"/>
</dbReference>
<dbReference type="PANTHER" id="PTHR10270">
    <property type="entry name" value="SOX TRANSCRIPTION FACTOR"/>
    <property type="match status" value="1"/>
</dbReference>
<reference evidence="10" key="1">
    <citation type="submission" date="2025-08" db="UniProtKB">
        <authorList>
            <consortium name="Ensembl"/>
        </authorList>
    </citation>
    <scope>IDENTIFICATION</scope>
</reference>
<dbReference type="FunFam" id="1.10.30.10:FF:000007">
    <property type="entry name" value="Transcription factor SOX"/>
    <property type="match status" value="1"/>
</dbReference>
<dbReference type="PANTHER" id="PTHR10270:SF27">
    <property type="entry name" value="TRANSCRIPTION FACTOR SOX-4"/>
    <property type="match status" value="1"/>
</dbReference>
<evidence type="ECO:0000259" key="9">
    <source>
        <dbReference type="PROSITE" id="PS50118"/>
    </source>
</evidence>
<dbReference type="CTD" id="6659"/>
<feature type="DNA-binding region" description="HMG box" evidence="7">
    <location>
        <begin position="59"/>
        <end position="127"/>
    </location>
</feature>
<feature type="compositionally biased region" description="Gly residues" evidence="8">
    <location>
        <begin position="158"/>
        <end position="187"/>
    </location>
</feature>
<organism evidence="10 11">
    <name type="scientific">Cebus imitator</name>
    <name type="common">Panamanian white-faced capuchin</name>
    <name type="synonym">Cebus capucinus imitator</name>
    <dbReference type="NCBI Taxonomy" id="2715852"/>
    <lineage>
        <taxon>Eukaryota</taxon>
        <taxon>Metazoa</taxon>
        <taxon>Chordata</taxon>
        <taxon>Craniata</taxon>
        <taxon>Vertebrata</taxon>
        <taxon>Euteleostomi</taxon>
        <taxon>Mammalia</taxon>
        <taxon>Eutheria</taxon>
        <taxon>Euarchontoglires</taxon>
        <taxon>Primates</taxon>
        <taxon>Haplorrhini</taxon>
        <taxon>Platyrrhini</taxon>
        <taxon>Cebidae</taxon>
        <taxon>Cebinae</taxon>
        <taxon>Cebus</taxon>
    </lineage>
</organism>
<dbReference type="GO" id="GO:0048593">
    <property type="term" value="P:camera-type eye morphogenesis"/>
    <property type="evidence" value="ECO:0007669"/>
    <property type="project" value="TreeGrafter"/>
</dbReference>
<dbReference type="Pfam" id="PF00505">
    <property type="entry name" value="HMG_box"/>
    <property type="match status" value="1"/>
</dbReference>
<feature type="region of interest" description="Disordered" evidence="8">
    <location>
        <begin position="321"/>
        <end position="412"/>
    </location>
</feature>
<comment type="subcellular location">
    <subcellularLocation>
        <location evidence="1 6">Nucleus</location>
    </subcellularLocation>
</comment>
<dbReference type="InterPro" id="IPR017386">
    <property type="entry name" value="SOX-12/11/4"/>
</dbReference>
<evidence type="ECO:0000313" key="11">
    <source>
        <dbReference type="Proteomes" id="UP000233040"/>
    </source>
</evidence>
<feature type="compositionally biased region" description="Low complexity" evidence="8">
    <location>
        <begin position="136"/>
        <end position="150"/>
    </location>
</feature>
<evidence type="ECO:0000256" key="5">
    <source>
        <dbReference type="ARBA" id="ARBA00023242"/>
    </source>
</evidence>
<feature type="compositionally biased region" description="Low complexity" evidence="8">
    <location>
        <begin position="332"/>
        <end position="350"/>
    </location>
</feature>
<dbReference type="PIRSF" id="PIRSF038098">
    <property type="entry name" value="SOX-12/11/4a"/>
    <property type="match status" value="1"/>
</dbReference>
<feature type="compositionally biased region" description="Gly residues" evidence="8">
    <location>
        <begin position="201"/>
        <end position="211"/>
    </location>
</feature>
<dbReference type="GO" id="GO:0043516">
    <property type="term" value="P:regulation of DNA damage response, signal transduction by p53 class mediator"/>
    <property type="evidence" value="ECO:0007669"/>
    <property type="project" value="Ensembl"/>
</dbReference>
<feature type="compositionally biased region" description="Polar residues" evidence="8">
    <location>
        <begin position="1"/>
        <end position="10"/>
    </location>
</feature>
<dbReference type="CDD" id="cd22029">
    <property type="entry name" value="HMG-box_SoxC"/>
    <property type="match status" value="1"/>
</dbReference>
<dbReference type="GO" id="GO:0043065">
    <property type="term" value="P:positive regulation of apoptotic process"/>
    <property type="evidence" value="ECO:0007669"/>
    <property type="project" value="Ensembl"/>
</dbReference>
<protein>
    <recommendedName>
        <fullName evidence="6">Transcription factor SOX</fullName>
    </recommendedName>
</protein>
<evidence type="ECO:0000256" key="4">
    <source>
        <dbReference type="ARBA" id="ARBA00023163"/>
    </source>
</evidence>
<dbReference type="GO" id="GO:0005654">
    <property type="term" value="C:nucleoplasm"/>
    <property type="evidence" value="ECO:0007669"/>
    <property type="project" value="Ensembl"/>
</dbReference>
<gene>
    <name evidence="10" type="primary">SOX4</name>
</gene>
<dbReference type="RefSeq" id="XP_017399572.1">
    <property type="nucleotide sequence ID" value="XM_017544083.2"/>
</dbReference>
<keyword evidence="2 6" id="KW-0805">Transcription regulation</keyword>
<dbReference type="AlphaFoldDB" id="A0A2K5RJH0"/>
<dbReference type="OMA" id="LYKPRGA"/>
<dbReference type="GO" id="GO:0045663">
    <property type="term" value="P:positive regulation of myoblast differentiation"/>
    <property type="evidence" value="ECO:0007669"/>
    <property type="project" value="Ensembl"/>
</dbReference>
<keyword evidence="5 6" id="KW-0539">Nucleus</keyword>
<dbReference type="GO" id="GO:0007420">
    <property type="term" value="P:brain development"/>
    <property type="evidence" value="ECO:0007669"/>
    <property type="project" value="TreeGrafter"/>
</dbReference>
<keyword evidence="11" id="KW-1185">Reference proteome</keyword>
<dbReference type="GO" id="GO:0000978">
    <property type="term" value="F:RNA polymerase II cis-regulatory region sequence-specific DNA binding"/>
    <property type="evidence" value="ECO:0007669"/>
    <property type="project" value="Ensembl"/>
</dbReference>
<dbReference type="GeneTree" id="ENSGT00940000161470"/>
<evidence type="ECO:0000313" key="10">
    <source>
        <dbReference type="Ensembl" id="ENSCCAP00000028276.1"/>
    </source>
</evidence>
<name>A0A2K5RJH0_CEBIM</name>
<keyword evidence="4 6" id="KW-0804">Transcription</keyword>
<feature type="compositionally biased region" description="Low complexity" evidence="8">
    <location>
        <begin position="403"/>
        <end position="412"/>
    </location>
</feature>
<feature type="region of interest" description="Disordered" evidence="8">
    <location>
        <begin position="128"/>
        <end position="224"/>
    </location>
</feature>
<dbReference type="GO" id="GO:0045662">
    <property type="term" value="P:negative regulation of myoblast differentiation"/>
    <property type="evidence" value="ECO:0007669"/>
    <property type="project" value="Ensembl"/>
</dbReference>
<dbReference type="KEGG" id="cimi:108314942"/>
<accession>A0A2K5RJH0</accession>
<sequence length="470" mass="46538">MVQQTNNAENTEALLAGESSDSGAGLELGIASSPTPGSTASTGGKADDPSWCKTPSGHIKRPMNAFMVWSQIERRKIMEQSPDMHNAEISKRLGKRWKLLKDSDKIPFIREAERLRLKHMADYPDYKYRPRKKVKSGNASSGSSAAAASKPGDKGDKVGGSGGGGGGGGGGSGHAGGGGGGASGGGAPSKPAQKKSCGSKAAGGAGGGGGKPHAKLILAGGGGGKAAANAAFAADQAGAAALLPLGAAAAADHHALYKARTPGASASSAASASAALAAPGKHLAEKKVKRVYLFGGLGAAAASPVGGVVAGADPSDPLGLYEEGGAGCSPDAPSLSGRSSAASSPAAGRSPADHRGYASLRAASPAPSSAPSHASSSASSHSSSASSSGSSSSDDEFEDDLLDLNPSSNFESMSLGSFSSSSALDRDLDFNLEPGSGSHFEFPDYCTPEVSEMISGDWLESSISNLVFTY</sequence>
<dbReference type="SUPFAM" id="SSF47095">
    <property type="entry name" value="HMG-box"/>
    <property type="match status" value="1"/>
</dbReference>
<feature type="compositionally biased region" description="Low complexity" evidence="8">
    <location>
        <begin position="31"/>
        <end position="44"/>
    </location>
</feature>
<evidence type="ECO:0000256" key="8">
    <source>
        <dbReference type="SAM" id="MobiDB-lite"/>
    </source>
</evidence>
<keyword evidence="3 6" id="KW-0238">DNA-binding</keyword>
<dbReference type="InterPro" id="IPR036910">
    <property type="entry name" value="HMG_box_dom_sf"/>
</dbReference>
<evidence type="ECO:0000256" key="6">
    <source>
        <dbReference type="PIRNR" id="PIRNR038098"/>
    </source>
</evidence>
<dbReference type="GO" id="GO:0005739">
    <property type="term" value="C:mitochondrion"/>
    <property type="evidence" value="ECO:0007669"/>
    <property type="project" value="Ensembl"/>
</dbReference>
<evidence type="ECO:0000256" key="3">
    <source>
        <dbReference type="ARBA" id="ARBA00023125"/>
    </source>
</evidence>
<evidence type="ECO:0000256" key="1">
    <source>
        <dbReference type="ARBA" id="ARBA00004123"/>
    </source>
</evidence>
<dbReference type="SMART" id="SM00398">
    <property type="entry name" value="HMG"/>
    <property type="match status" value="1"/>
</dbReference>
<feature type="region of interest" description="Disordered" evidence="8">
    <location>
        <begin position="1"/>
        <end position="58"/>
    </location>
</feature>
<feature type="domain" description="HMG box" evidence="9">
    <location>
        <begin position="59"/>
        <end position="127"/>
    </location>
</feature>
<dbReference type="Proteomes" id="UP000233040">
    <property type="component" value="Unassembled WGS sequence"/>
</dbReference>
<feature type="compositionally biased region" description="Low complexity" evidence="8">
    <location>
        <begin position="362"/>
        <end position="392"/>
    </location>
</feature>
<dbReference type="Ensembl" id="ENSCCAT00000045925.1">
    <property type="protein sequence ID" value="ENSCCAP00000028276.1"/>
    <property type="gene ID" value="ENSCCAG00000032094.1"/>
</dbReference>
<dbReference type="InterPro" id="IPR050140">
    <property type="entry name" value="SRY-related_HMG-box_TF-like"/>
</dbReference>
<dbReference type="STRING" id="9516.ENSCCAP00000028276"/>
<dbReference type="GO" id="GO:0001228">
    <property type="term" value="F:DNA-binding transcription activator activity, RNA polymerase II-specific"/>
    <property type="evidence" value="ECO:0007669"/>
    <property type="project" value="Ensembl"/>
</dbReference>
<evidence type="ECO:0000256" key="7">
    <source>
        <dbReference type="PROSITE-ProRule" id="PRU00267"/>
    </source>
</evidence>
<dbReference type="GO" id="GO:0030182">
    <property type="term" value="P:neuron differentiation"/>
    <property type="evidence" value="ECO:0007669"/>
    <property type="project" value="TreeGrafter"/>
</dbReference>
<dbReference type="PROSITE" id="PS50118">
    <property type="entry name" value="HMG_BOX_2"/>
    <property type="match status" value="1"/>
</dbReference>
<dbReference type="GO" id="GO:0050821">
    <property type="term" value="P:protein stabilization"/>
    <property type="evidence" value="ECO:0007669"/>
    <property type="project" value="Ensembl"/>
</dbReference>
<dbReference type="GO" id="GO:0000122">
    <property type="term" value="P:negative regulation of transcription by RNA polymerase II"/>
    <property type="evidence" value="ECO:0007669"/>
    <property type="project" value="Ensembl"/>
</dbReference>
<proteinExistence type="predicted"/>
<feature type="compositionally biased region" description="Acidic residues" evidence="8">
    <location>
        <begin position="393"/>
        <end position="402"/>
    </location>
</feature>